<dbReference type="InterPro" id="IPR025391">
    <property type="entry name" value="DUF4123"/>
</dbReference>
<reference evidence="2 3" key="1">
    <citation type="submission" date="2019-04" db="EMBL/GenBank/DDBJ databases">
        <authorList>
            <person name="Li Y."/>
            <person name="Wang J."/>
        </authorList>
    </citation>
    <scope>NUCLEOTIDE SEQUENCE [LARGE SCALE GENOMIC DNA]</scope>
    <source>
        <strain evidence="2 3">DSM 14668</strain>
    </source>
</reference>
<evidence type="ECO:0000313" key="3">
    <source>
        <dbReference type="Proteomes" id="UP000309215"/>
    </source>
</evidence>
<evidence type="ECO:0000259" key="1">
    <source>
        <dbReference type="Pfam" id="PF13503"/>
    </source>
</evidence>
<dbReference type="OrthoDB" id="955748at2"/>
<dbReference type="EMBL" id="SSMQ01000011">
    <property type="protein sequence ID" value="TKD09133.1"/>
    <property type="molecule type" value="Genomic_DNA"/>
</dbReference>
<accession>A0A4U1JFD9</accession>
<dbReference type="Pfam" id="PF13503">
    <property type="entry name" value="DUF4123"/>
    <property type="match status" value="1"/>
</dbReference>
<name>A0A4U1JFD9_9BACT</name>
<comment type="caution">
    <text evidence="2">The sequence shown here is derived from an EMBL/GenBank/DDBJ whole genome shotgun (WGS) entry which is preliminary data.</text>
</comment>
<feature type="domain" description="DUF4123" evidence="1">
    <location>
        <begin position="35"/>
        <end position="152"/>
    </location>
</feature>
<sequence>MHGCRSGGWCSVRRCGGMTMYDRVADLLIREAAPIFAIMDGARDRAIPRALHGSGFRHQSLYDGRAAEELGSFGPYLIELGGDAQAIEDWVRTGWGKSFGVYLACDQPFDVVRRHLRRFTLVELKNGRKAYFRFYDPRVLRLFLPHCTYEEWIQFFGPIGTFFAESEDAKSLLRFFRDAEEPEPTCLALESGS</sequence>
<proteinExistence type="predicted"/>
<protein>
    <submittedName>
        <fullName evidence="2">DUF4123 domain-containing protein</fullName>
    </submittedName>
</protein>
<organism evidence="2 3">
    <name type="scientific">Polyangium fumosum</name>
    <dbReference type="NCBI Taxonomy" id="889272"/>
    <lineage>
        <taxon>Bacteria</taxon>
        <taxon>Pseudomonadati</taxon>
        <taxon>Myxococcota</taxon>
        <taxon>Polyangia</taxon>
        <taxon>Polyangiales</taxon>
        <taxon>Polyangiaceae</taxon>
        <taxon>Polyangium</taxon>
    </lineage>
</organism>
<evidence type="ECO:0000313" key="2">
    <source>
        <dbReference type="EMBL" id="TKD09133.1"/>
    </source>
</evidence>
<keyword evidence="3" id="KW-1185">Reference proteome</keyword>
<dbReference type="AlphaFoldDB" id="A0A4U1JFD9"/>
<gene>
    <name evidence="2" type="ORF">E8A74_12655</name>
</gene>
<dbReference type="Proteomes" id="UP000309215">
    <property type="component" value="Unassembled WGS sequence"/>
</dbReference>